<dbReference type="InterPro" id="IPR013249">
    <property type="entry name" value="RNA_pol_sigma70_r4_t2"/>
</dbReference>
<dbReference type="GO" id="GO:0003677">
    <property type="term" value="F:DNA binding"/>
    <property type="evidence" value="ECO:0007669"/>
    <property type="project" value="InterPro"/>
</dbReference>
<dbReference type="InterPro" id="IPR036388">
    <property type="entry name" value="WH-like_DNA-bd_sf"/>
</dbReference>
<feature type="domain" description="RNA polymerase sigma factor 70 region 4 type 2" evidence="1">
    <location>
        <begin position="1"/>
        <end position="48"/>
    </location>
</feature>
<evidence type="ECO:0000259" key="1">
    <source>
        <dbReference type="Pfam" id="PF08281"/>
    </source>
</evidence>
<proteinExistence type="predicted"/>
<dbReference type="GO" id="GO:0016987">
    <property type="term" value="F:sigma factor activity"/>
    <property type="evidence" value="ECO:0007669"/>
    <property type="project" value="InterPro"/>
</dbReference>
<reference evidence="2 3" key="1">
    <citation type="submission" date="2014-02" db="EMBL/GenBank/DDBJ databases">
        <title>The small core and large imbalanced accessory genome model reveals a collaborative survival strategy of Sorangium cellulosum strains in nature.</title>
        <authorList>
            <person name="Han K."/>
            <person name="Peng R."/>
            <person name="Blom J."/>
            <person name="Li Y.-Z."/>
        </authorList>
    </citation>
    <scope>NUCLEOTIDE SEQUENCE [LARGE SCALE GENOMIC DNA]</scope>
    <source>
        <strain evidence="2 3">So0149</strain>
    </source>
</reference>
<dbReference type="Pfam" id="PF08281">
    <property type="entry name" value="Sigma70_r4_2"/>
    <property type="match status" value="1"/>
</dbReference>
<accession>A0A150SAV9</accession>
<dbReference type="EMBL" id="JEMC01002223">
    <property type="protein sequence ID" value="KYF89579.1"/>
    <property type="molecule type" value="Genomic_DNA"/>
</dbReference>
<dbReference type="GO" id="GO:0006352">
    <property type="term" value="P:DNA-templated transcription initiation"/>
    <property type="evidence" value="ECO:0007669"/>
    <property type="project" value="InterPro"/>
</dbReference>
<evidence type="ECO:0000313" key="3">
    <source>
        <dbReference type="Proteomes" id="UP000075515"/>
    </source>
</evidence>
<protein>
    <recommendedName>
        <fullName evidence="1">RNA polymerase sigma factor 70 region 4 type 2 domain-containing protein</fullName>
    </recommendedName>
</protein>
<dbReference type="AlphaFoldDB" id="A0A150SAV9"/>
<dbReference type="InterPro" id="IPR013324">
    <property type="entry name" value="RNA_pol_sigma_r3/r4-like"/>
</dbReference>
<comment type="caution">
    <text evidence="2">The sequence shown here is derived from an EMBL/GenBank/DDBJ whole genome shotgun (WGS) entry which is preliminary data.</text>
</comment>
<gene>
    <name evidence="2" type="ORF">BE18_13915</name>
</gene>
<evidence type="ECO:0000313" key="2">
    <source>
        <dbReference type="EMBL" id="KYF89579.1"/>
    </source>
</evidence>
<dbReference type="Proteomes" id="UP000075515">
    <property type="component" value="Unassembled WGS sequence"/>
</dbReference>
<sequence>MLDRLSTRRRMAFVLRHVQGLDMLETAAALGVSESTLRRELESARELLRKAREPALQEFLSQREGLWP</sequence>
<name>A0A150SAV9_SORCE</name>
<dbReference type="SUPFAM" id="SSF88659">
    <property type="entry name" value="Sigma3 and sigma4 domains of RNA polymerase sigma factors"/>
    <property type="match status" value="1"/>
</dbReference>
<dbReference type="Gene3D" id="1.10.10.10">
    <property type="entry name" value="Winged helix-like DNA-binding domain superfamily/Winged helix DNA-binding domain"/>
    <property type="match status" value="1"/>
</dbReference>
<organism evidence="2 3">
    <name type="scientific">Sorangium cellulosum</name>
    <name type="common">Polyangium cellulosum</name>
    <dbReference type="NCBI Taxonomy" id="56"/>
    <lineage>
        <taxon>Bacteria</taxon>
        <taxon>Pseudomonadati</taxon>
        <taxon>Myxococcota</taxon>
        <taxon>Polyangia</taxon>
        <taxon>Polyangiales</taxon>
        <taxon>Polyangiaceae</taxon>
        <taxon>Sorangium</taxon>
    </lineage>
</organism>